<evidence type="ECO:0000256" key="3">
    <source>
        <dbReference type="ARBA" id="ARBA00022795"/>
    </source>
</evidence>
<keyword evidence="6" id="KW-0282">Flagellum</keyword>
<dbReference type="AlphaFoldDB" id="A0A5K7XBW9"/>
<reference evidence="7" key="1">
    <citation type="submission" date="2019-10" db="EMBL/GenBank/DDBJ databases">
        <title>Lacipirellula parvula gen. nov., sp. nov., representing a lineage of planctomycetes widespread in freshwater anoxic habitats, and description of the family Lacipirellulaceae.</title>
        <authorList>
            <person name="Dedysh S.N."/>
            <person name="Kulichevskaya I.S."/>
            <person name="Beletsky A.V."/>
            <person name="Rakitin A.L."/>
            <person name="Mardanov A.V."/>
            <person name="Ivanova A.A."/>
            <person name="Saltykova V.X."/>
            <person name="Rijpstra W.I.C."/>
            <person name="Sinninghe Damste J.S."/>
            <person name="Ravin N.V."/>
        </authorList>
    </citation>
    <scope>NUCLEOTIDE SEQUENCE [LARGE SCALE GENOMIC DNA]</scope>
    <source>
        <strain evidence="7">PX69</strain>
    </source>
</reference>
<gene>
    <name evidence="6" type="ORF">PLANPX_3620</name>
</gene>
<evidence type="ECO:0000313" key="7">
    <source>
        <dbReference type="Proteomes" id="UP000326837"/>
    </source>
</evidence>
<sequence length="256" mass="27426">MSSIPSTGSVGNSAKNAQVGNAYNDLDMSDFMDMMIAELQNQDPMDPMDNSELISQISQMRSVAATDKMTTTLDSVLLGQNISSATSLIGAEIDALSDDLQRVTGVVERVSVADGQPKLHLDLNPKATVSDVEGGVEAGEYEYRVVWQENGSTFAVDPLAAAAGKKLKVEEDQSSVLLSNLPETTTTKQIFRREVGATDFNLVGQLTDPSVSTFVDSLATDDLSNLVLSGTPQMMEPKRSFTVSLKNVGEIRPPSM</sequence>
<dbReference type="KEGG" id="lpav:PLANPX_3620"/>
<dbReference type="InterPro" id="IPR005648">
    <property type="entry name" value="FlgD"/>
</dbReference>
<dbReference type="RefSeq" id="WP_152099663.1">
    <property type="nucleotide sequence ID" value="NZ_AP021861.1"/>
</dbReference>
<keyword evidence="7" id="KW-1185">Reference proteome</keyword>
<proteinExistence type="inferred from homology"/>
<dbReference type="GO" id="GO:0044781">
    <property type="term" value="P:bacterial-type flagellum organization"/>
    <property type="evidence" value="ECO:0007669"/>
    <property type="project" value="UniProtKB-UniRule"/>
</dbReference>
<accession>A0A5K7XBW9</accession>
<organism evidence="6 7">
    <name type="scientific">Lacipirellula parvula</name>
    <dbReference type="NCBI Taxonomy" id="2650471"/>
    <lineage>
        <taxon>Bacteria</taxon>
        <taxon>Pseudomonadati</taxon>
        <taxon>Planctomycetota</taxon>
        <taxon>Planctomycetia</taxon>
        <taxon>Pirellulales</taxon>
        <taxon>Lacipirellulaceae</taxon>
        <taxon>Lacipirellula</taxon>
    </lineage>
</organism>
<evidence type="ECO:0000256" key="5">
    <source>
        <dbReference type="RuleBase" id="RU362076"/>
    </source>
</evidence>
<dbReference type="EMBL" id="AP021861">
    <property type="protein sequence ID" value="BBO34008.1"/>
    <property type="molecule type" value="Genomic_DNA"/>
</dbReference>
<name>A0A5K7XBW9_9BACT</name>
<protein>
    <recommendedName>
        <fullName evidence="2 5">Basal-body rod modification protein FlgD</fullName>
    </recommendedName>
</protein>
<dbReference type="Pfam" id="PF03963">
    <property type="entry name" value="FlgD"/>
    <property type="match status" value="1"/>
</dbReference>
<keyword evidence="6" id="KW-0966">Cell projection</keyword>
<keyword evidence="6" id="KW-0969">Cilium</keyword>
<evidence type="ECO:0000313" key="6">
    <source>
        <dbReference type="EMBL" id="BBO34008.1"/>
    </source>
</evidence>
<comment type="similarity">
    <text evidence="1 5">Belongs to the FlgD family.</text>
</comment>
<evidence type="ECO:0000256" key="1">
    <source>
        <dbReference type="ARBA" id="ARBA00010577"/>
    </source>
</evidence>
<comment type="function">
    <text evidence="4 5">Required for flagellar hook formation. May act as a scaffolding protein.</text>
</comment>
<evidence type="ECO:0000256" key="2">
    <source>
        <dbReference type="ARBA" id="ARBA00016013"/>
    </source>
</evidence>
<keyword evidence="3 5" id="KW-1005">Bacterial flagellum biogenesis</keyword>
<evidence type="ECO:0000256" key="4">
    <source>
        <dbReference type="ARBA" id="ARBA00024746"/>
    </source>
</evidence>
<dbReference type="Proteomes" id="UP000326837">
    <property type="component" value="Chromosome"/>
</dbReference>